<gene>
    <name evidence="7" type="ORF">DW663_10800</name>
</gene>
<dbReference type="InterPro" id="IPR016152">
    <property type="entry name" value="PTrfase/Anion_transptr"/>
</dbReference>
<keyword evidence="4" id="KW-0808">Transferase</keyword>
<evidence type="ECO:0000256" key="3">
    <source>
        <dbReference type="ARBA" id="ARBA00022597"/>
    </source>
</evidence>
<dbReference type="InterPro" id="IPR004715">
    <property type="entry name" value="PTS_IIA_fruc"/>
</dbReference>
<reference evidence="7 8" key="1">
    <citation type="submission" date="2018-08" db="EMBL/GenBank/DDBJ databases">
        <title>A genome reference for cultivated species of the human gut microbiota.</title>
        <authorList>
            <person name="Zou Y."/>
            <person name="Xue W."/>
            <person name="Luo G."/>
        </authorList>
    </citation>
    <scope>NUCLEOTIDE SEQUENCE [LARGE SCALE GENOMIC DNA]</scope>
    <source>
        <strain evidence="7 8">AM25-1</strain>
    </source>
</reference>
<dbReference type="NCBIfam" id="TIGR00848">
    <property type="entry name" value="fruA"/>
    <property type="match status" value="1"/>
</dbReference>
<dbReference type="EMBL" id="QRHL01000026">
    <property type="protein sequence ID" value="RHF70425.1"/>
    <property type="molecule type" value="Genomic_DNA"/>
</dbReference>
<evidence type="ECO:0000256" key="1">
    <source>
        <dbReference type="ARBA" id="ARBA00022448"/>
    </source>
</evidence>
<dbReference type="Pfam" id="PF00359">
    <property type="entry name" value="PTS_EIIA_2"/>
    <property type="match status" value="1"/>
</dbReference>
<evidence type="ECO:0000256" key="5">
    <source>
        <dbReference type="ARBA" id="ARBA00022683"/>
    </source>
</evidence>
<dbReference type="PANTHER" id="PTHR47738:SF2">
    <property type="entry name" value="PTS SYSTEM FRUCTOSE-LIKE EIIA COMPONENT"/>
    <property type="match status" value="1"/>
</dbReference>
<dbReference type="GO" id="GO:0009401">
    <property type="term" value="P:phosphoenolpyruvate-dependent sugar phosphotransferase system"/>
    <property type="evidence" value="ECO:0007669"/>
    <property type="project" value="UniProtKB-KW"/>
</dbReference>
<dbReference type="InterPro" id="IPR002178">
    <property type="entry name" value="PTS_EIIA_type-2_dom"/>
</dbReference>
<protein>
    <submittedName>
        <fullName evidence="7">PTS fructose transporter subunit IIB</fullName>
    </submittedName>
</protein>
<keyword evidence="3" id="KW-0762">Sugar transport</keyword>
<evidence type="ECO:0000256" key="2">
    <source>
        <dbReference type="ARBA" id="ARBA00022553"/>
    </source>
</evidence>
<dbReference type="AlphaFoldDB" id="A0A414PPG1"/>
<keyword evidence="2" id="KW-0597">Phosphoprotein</keyword>
<comment type="caution">
    <text evidence="7">The sequence shown here is derived from an EMBL/GenBank/DDBJ whole genome shotgun (WGS) entry which is preliminary data.</text>
</comment>
<keyword evidence="1" id="KW-0813">Transport</keyword>
<name>A0A414PPG1_FUSMR</name>
<evidence type="ECO:0000313" key="8">
    <source>
        <dbReference type="Proteomes" id="UP000284676"/>
    </source>
</evidence>
<feature type="domain" description="PTS EIIA type-2" evidence="6">
    <location>
        <begin position="2"/>
        <end position="147"/>
    </location>
</feature>
<dbReference type="CDD" id="cd00211">
    <property type="entry name" value="PTS_IIA_fru"/>
    <property type="match status" value="1"/>
</dbReference>
<dbReference type="Proteomes" id="UP000284676">
    <property type="component" value="Unassembled WGS sequence"/>
</dbReference>
<dbReference type="PANTHER" id="PTHR47738">
    <property type="entry name" value="PTS SYSTEM FRUCTOSE-LIKE EIIA COMPONENT-RELATED"/>
    <property type="match status" value="1"/>
</dbReference>
<proteinExistence type="predicted"/>
<evidence type="ECO:0000313" key="7">
    <source>
        <dbReference type="EMBL" id="RHF70425.1"/>
    </source>
</evidence>
<dbReference type="GO" id="GO:0008982">
    <property type="term" value="F:protein-N(PI)-phosphohistidine-sugar phosphotransferase activity"/>
    <property type="evidence" value="ECO:0007669"/>
    <property type="project" value="InterPro"/>
</dbReference>
<dbReference type="SUPFAM" id="SSF55804">
    <property type="entry name" value="Phoshotransferase/anion transport protein"/>
    <property type="match status" value="1"/>
</dbReference>
<sequence>MKTINKLVLLEGNEVVLSKEEAIKKLADKLEEAGFLTSCNEFLESVYLREEIAPTTVGYGIGLPHGKGSCVKESAVAFMRVKNPILWNIQDDEKVKIVFMLAVSEEEGKGTHNDILVELSKKILDSNFRNRIENSNSIEEIVKLINE</sequence>
<accession>A0A414PPG1</accession>
<evidence type="ECO:0000256" key="4">
    <source>
        <dbReference type="ARBA" id="ARBA00022679"/>
    </source>
</evidence>
<dbReference type="InterPro" id="IPR051541">
    <property type="entry name" value="PTS_SugarTrans_NitroReg"/>
</dbReference>
<dbReference type="PROSITE" id="PS51094">
    <property type="entry name" value="PTS_EIIA_TYPE_2"/>
    <property type="match status" value="1"/>
</dbReference>
<dbReference type="Gene3D" id="3.40.930.10">
    <property type="entry name" value="Mannitol-specific EII, Chain A"/>
    <property type="match status" value="1"/>
</dbReference>
<evidence type="ECO:0000259" key="6">
    <source>
        <dbReference type="PROSITE" id="PS51094"/>
    </source>
</evidence>
<dbReference type="GO" id="GO:0016020">
    <property type="term" value="C:membrane"/>
    <property type="evidence" value="ECO:0007669"/>
    <property type="project" value="InterPro"/>
</dbReference>
<organism evidence="7 8">
    <name type="scientific">Fusobacterium mortiferum</name>
    <dbReference type="NCBI Taxonomy" id="850"/>
    <lineage>
        <taxon>Bacteria</taxon>
        <taxon>Fusobacteriati</taxon>
        <taxon>Fusobacteriota</taxon>
        <taxon>Fusobacteriia</taxon>
        <taxon>Fusobacteriales</taxon>
        <taxon>Fusobacteriaceae</taxon>
        <taxon>Fusobacterium</taxon>
    </lineage>
</organism>
<dbReference type="RefSeq" id="WP_118234620.1">
    <property type="nucleotide sequence ID" value="NZ_QRHL01000026.1"/>
</dbReference>
<keyword evidence="5" id="KW-0598">Phosphotransferase system</keyword>